<evidence type="ECO:0000313" key="2">
    <source>
        <dbReference type="WBParaSite" id="RSKR_0000415600.1"/>
    </source>
</evidence>
<sequence length="336" mass="39050">MLIDIDETPLIFRRHHIIRAYRPLHQSTYYYLTSAFKSNNETLNFWSHFLPSLFIGYVFLIPELLNEGGMRFPLILLYTGIIFLFLCSSFSHLLHSKCFSSHVYFLILDFLGISTFSICTGIQRYLNSKSMGPIYDFGYIPLLLFASLGLQFTCTSYLFVCAPHWKFRLPLKMVSSFSVACFIYVPLMQRYYDHELDDATIHIHTKALFWLVLSGVFMVMKIPERFAPGLFDVVGYGHQLFHVCIFMVTWNLCEASRQDNNLLEEPLTISNFLKISVLLVLLLVFALYCKVMSYMMAKIHSSKITFSQIEEESIINNCCGFIECYTHTIEITKKIN</sequence>
<dbReference type="WBParaSite" id="RSKR_0000415600.1">
    <property type="protein sequence ID" value="RSKR_0000415600.1"/>
    <property type="gene ID" value="RSKR_0000415600"/>
</dbReference>
<accession>A0AC35TTG3</accession>
<protein>
    <submittedName>
        <fullName evidence="2">Progestin and adipoQ receptor family member 3-like</fullName>
    </submittedName>
</protein>
<organism evidence="1 2">
    <name type="scientific">Rhabditophanes sp. KR3021</name>
    <dbReference type="NCBI Taxonomy" id="114890"/>
    <lineage>
        <taxon>Eukaryota</taxon>
        <taxon>Metazoa</taxon>
        <taxon>Ecdysozoa</taxon>
        <taxon>Nematoda</taxon>
        <taxon>Chromadorea</taxon>
        <taxon>Rhabditida</taxon>
        <taxon>Tylenchina</taxon>
        <taxon>Panagrolaimomorpha</taxon>
        <taxon>Strongyloidoidea</taxon>
        <taxon>Alloionematidae</taxon>
        <taxon>Rhabditophanes</taxon>
    </lineage>
</organism>
<evidence type="ECO:0000313" key="1">
    <source>
        <dbReference type="Proteomes" id="UP000095286"/>
    </source>
</evidence>
<name>A0AC35TTG3_9BILA</name>
<proteinExistence type="predicted"/>
<reference evidence="2" key="1">
    <citation type="submission" date="2016-11" db="UniProtKB">
        <authorList>
            <consortium name="WormBaseParasite"/>
        </authorList>
    </citation>
    <scope>IDENTIFICATION</scope>
    <source>
        <strain evidence="2">KR3021</strain>
    </source>
</reference>
<dbReference type="Proteomes" id="UP000095286">
    <property type="component" value="Unplaced"/>
</dbReference>